<protein>
    <submittedName>
        <fullName evidence="1">Uncharacterized protein</fullName>
    </submittedName>
</protein>
<accession>A0A2P6PGD9</accession>
<reference evidence="1 2" key="1">
    <citation type="journal article" date="2018" name="Nat. Genet.">
        <title>The Rosa genome provides new insights in the design of modern roses.</title>
        <authorList>
            <person name="Bendahmane M."/>
        </authorList>
    </citation>
    <scope>NUCLEOTIDE SEQUENCE [LARGE SCALE GENOMIC DNA]</scope>
    <source>
        <strain evidence="2">cv. Old Blush</strain>
    </source>
</reference>
<dbReference type="Proteomes" id="UP000238479">
    <property type="component" value="Chromosome 7"/>
</dbReference>
<evidence type="ECO:0000313" key="1">
    <source>
        <dbReference type="EMBL" id="PRQ20996.1"/>
    </source>
</evidence>
<comment type="caution">
    <text evidence="1">The sequence shown here is derived from an EMBL/GenBank/DDBJ whole genome shotgun (WGS) entry which is preliminary data.</text>
</comment>
<sequence>MRRWLLVLLLPLNSNRKSSVLSLPFFVKCFVECSGFGEVNVLYSAQASE</sequence>
<dbReference type="AlphaFoldDB" id="A0A2P6PGD9"/>
<evidence type="ECO:0000313" key="2">
    <source>
        <dbReference type="Proteomes" id="UP000238479"/>
    </source>
</evidence>
<dbReference type="EMBL" id="PDCK01000045">
    <property type="protein sequence ID" value="PRQ20996.1"/>
    <property type="molecule type" value="Genomic_DNA"/>
</dbReference>
<keyword evidence="2" id="KW-1185">Reference proteome</keyword>
<proteinExistence type="predicted"/>
<organism evidence="1 2">
    <name type="scientific">Rosa chinensis</name>
    <name type="common">China rose</name>
    <dbReference type="NCBI Taxonomy" id="74649"/>
    <lineage>
        <taxon>Eukaryota</taxon>
        <taxon>Viridiplantae</taxon>
        <taxon>Streptophyta</taxon>
        <taxon>Embryophyta</taxon>
        <taxon>Tracheophyta</taxon>
        <taxon>Spermatophyta</taxon>
        <taxon>Magnoliopsida</taxon>
        <taxon>eudicotyledons</taxon>
        <taxon>Gunneridae</taxon>
        <taxon>Pentapetalae</taxon>
        <taxon>rosids</taxon>
        <taxon>fabids</taxon>
        <taxon>Rosales</taxon>
        <taxon>Rosaceae</taxon>
        <taxon>Rosoideae</taxon>
        <taxon>Rosoideae incertae sedis</taxon>
        <taxon>Rosa</taxon>
    </lineage>
</organism>
<name>A0A2P6PGD9_ROSCH</name>
<gene>
    <name evidence="1" type="ORF">RchiOBHm_Chr7g0234281</name>
</gene>
<dbReference type="Gramene" id="PRQ20996">
    <property type="protein sequence ID" value="PRQ20996"/>
    <property type="gene ID" value="RchiOBHm_Chr7g0234281"/>
</dbReference>